<evidence type="ECO:0000256" key="2">
    <source>
        <dbReference type="ARBA" id="ARBA00005904"/>
    </source>
</evidence>
<proteinExistence type="inferred from homology"/>
<dbReference type="GO" id="GO:0005730">
    <property type="term" value="C:nucleolus"/>
    <property type="evidence" value="ECO:0007669"/>
    <property type="project" value="TreeGrafter"/>
</dbReference>
<evidence type="ECO:0000313" key="6">
    <source>
        <dbReference type="EMBL" id="EJW81535.1"/>
    </source>
</evidence>
<feature type="non-terminal residue" evidence="6">
    <location>
        <position position="1"/>
    </location>
</feature>
<dbReference type="InterPro" id="IPR007019">
    <property type="entry name" value="SURF6"/>
</dbReference>
<gene>
    <name evidence="6" type="ORF">WUBG_07557</name>
</gene>
<dbReference type="PANTHER" id="PTHR14369">
    <property type="entry name" value="SURFEIT LOCUS PROTEIN 6"/>
    <property type="match status" value="1"/>
</dbReference>
<sequence length="292" mass="34927">LPSDEAAVPIKRPKLGTESKVGEMEKKDDKLIFSKFDFIVRDEKQRKAKKDKRDKFTGKDYKRLLVKAEKREERLEKVRSKNPEKALKIEKNIQWKKALSRAEGQKVKDNAELLKKSLKRKEKIKESRRRKWANRVEHTLQMQARKQEKRSANIQARKDIVKKEKCKKLERREEYCDSYFIRLLVMKSAFAYLLLILTINKVACYDTFIPDFNKLKDDILQAKRVNLRRFKRASNDYRGYSESHFYGIQTKLNNQFAEFIMQAVTFAANVQRNRAFYYDTAKICKFLRHRIM</sequence>
<feature type="region of interest" description="Disordered" evidence="4">
    <location>
        <begin position="1"/>
        <end position="22"/>
    </location>
</feature>
<dbReference type="GO" id="GO:0042274">
    <property type="term" value="P:ribosomal small subunit biogenesis"/>
    <property type="evidence" value="ECO:0007669"/>
    <property type="project" value="TreeGrafter"/>
</dbReference>
<evidence type="ECO:0000256" key="3">
    <source>
        <dbReference type="ARBA" id="ARBA00023242"/>
    </source>
</evidence>
<dbReference type="InterPro" id="IPR029190">
    <property type="entry name" value="Rrp14/SURF6_C"/>
</dbReference>
<dbReference type="Pfam" id="PF04935">
    <property type="entry name" value="SURF6"/>
    <property type="match status" value="1"/>
</dbReference>
<dbReference type="EMBL" id="ADBV01003570">
    <property type="protein sequence ID" value="EJW81535.1"/>
    <property type="molecule type" value="Genomic_DNA"/>
</dbReference>
<name>J9B3K2_WUCBA</name>
<comment type="similarity">
    <text evidence="2">Belongs to the SURF6 family.</text>
</comment>
<comment type="subcellular location">
    <subcellularLocation>
        <location evidence="1">Nucleus</location>
    </subcellularLocation>
</comment>
<dbReference type="GO" id="GO:0003677">
    <property type="term" value="F:DNA binding"/>
    <property type="evidence" value="ECO:0007669"/>
    <property type="project" value="TreeGrafter"/>
</dbReference>
<evidence type="ECO:0000256" key="1">
    <source>
        <dbReference type="ARBA" id="ARBA00004123"/>
    </source>
</evidence>
<organism evidence="6 7">
    <name type="scientific">Wuchereria bancrofti</name>
    <dbReference type="NCBI Taxonomy" id="6293"/>
    <lineage>
        <taxon>Eukaryota</taxon>
        <taxon>Metazoa</taxon>
        <taxon>Ecdysozoa</taxon>
        <taxon>Nematoda</taxon>
        <taxon>Chromadorea</taxon>
        <taxon>Rhabditida</taxon>
        <taxon>Spirurina</taxon>
        <taxon>Spiruromorpha</taxon>
        <taxon>Filarioidea</taxon>
        <taxon>Onchocercidae</taxon>
        <taxon>Wuchereria</taxon>
    </lineage>
</organism>
<evidence type="ECO:0000259" key="5">
    <source>
        <dbReference type="Pfam" id="PF04935"/>
    </source>
</evidence>
<feature type="domain" description="Ribosomal RNA-processing protein 14/surfeit locus protein 6 C-terminal" evidence="5">
    <location>
        <begin position="22"/>
        <end position="165"/>
    </location>
</feature>
<comment type="caution">
    <text evidence="6">The sequence shown here is derived from an EMBL/GenBank/DDBJ whole genome shotgun (WGS) entry which is preliminary data.</text>
</comment>
<evidence type="ECO:0000313" key="7">
    <source>
        <dbReference type="Proteomes" id="UP000004810"/>
    </source>
</evidence>
<accession>J9B3K2</accession>
<dbReference type="PANTHER" id="PTHR14369:SF0">
    <property type="entry name" value="SURFEIT LOCUS PROTEIN 6"/>
    <property type="match status" value="1"/>
</dbReference>
<evidence type="ECO:0000256" key="4">
    <source>
        <dbReference type="SAM" id="MobiDB-lite"/>
    </source>
</evidence>
<dbReference type="Proteomes" id="UP000004810">
    <property type="component" value="Unassembled WGS sequence"/>
</dbReference>
<dbReference type="GO" id="GO:0003723">
    <property type="term" value="F:RNA binding"/>
    <property type="evidence" value="ECO:0007669"/>
    <property type="project" value="TreeGrafter"/>
</dbReference>
<dbReference type="GO" id="GO:0042273">
    <property type="term" value="P:ribosomal large subunit biogenesis"/>
    <property type="evidence" value="ECO:0007669"/>
    <property type="project" value="TreeGrafter"/>
</dbReference>
<dbReference type="AlphaFoldDB" id="J9B3K2"/>
<reference evidence="7" key="1">
    <citation type="submission" date="2012-08" db="EMBL/GenBank/DDBJ databases">
        <title>The Genome Sequence of Wuchereria bancrofti.</title>
        <authorList>
            <person name="Nutman T.B."/>
            <person name="Fink D.L."/>
            <person name="Russ C."/>
            <person name="Young S."/>
            <person name="Zeng Q."/>
            <person name="Koehrsen M."/>
            <person name="Alvarado L."/>
            <person name="Berlin A."/>
            <person name="Chapman S.B."/>
            <person name="Chen Z."/>
            <person name="Freedman E."/>
            <person name="Gellesch M."/>
            <person name="Goldberg J."/>
            <person name="Griggs A."/>
            <person name="Gujja S."/>
            <person name="Heilman E.R."/>
            <person name="Heiman D."/>
            <person name="Hepburn T."/>
            <person name="Howarth C."/>
            <person name="Jen D."/>
            <person name="Larson L."/>
            <person name="Lewis B."/>
            <person name="Mehta T."/>
            <person name="Park D."/>
            <person name="Pearson M."/>
            <person name="Roberts A."/>
            <person name="Saif S."/>
            <person name="Shea T."/>
            <person name="Shenoy N."/>
            <person name="Sisk P."/>
            <person name="Stolte C."/>
            <person name="Sykes S."/>
            <person name="Walk T."/>
            <person name="White J."/>
            <person name="Yandava C."/>
            <person name="Haas B."/>
            <person name="Henn M.R."/>
            <person name="Nusbaum C."/>
            <person name="Birren B."/>
        </authorList>
    </citation>
    <scope>NUCLEOTIDE SEQUENCE [LARGE SCALE GENOMIC DNA]</scope>
    <source>
        <strain evidence="7">NA</strain>
    </source>
</reference>
<protein>
    <submittedName>
        <fullName evidence="6">Surfeit locus protein 6 containing protein</fullName>
    </submittedName>
</protein>
<keyword evidence="3" id="KW-0539">Nucleus</keyword>